<keyword evidence="6" id="KW-0106">Calcium</keyword>
<dbReference type="InterPro" id="IPR018247">
    <property type="entry name" value="EF_Hand_1_Ca_BS"/>
</dbReference>
<evidence type="ECO:0000259" key="14">
    <source>
        <dbReference type="PROSITE" id="PS50222"/>
    </source>
</evidence>
<dbReference type="GO" id="GO:0012507">
    <property type="term" value="C:ER to Golgi transport vesicle membrane"/>
    <property type="evidence" value="ECO:0007669"/>
    <property type="project" value="UniProtKB-SubCell"/>
</dbReference>
<evidence type="ECO:0000256" key="6">
    <source>
        <dbReference type="ARBA" id="ARBA00022837"/>
    </source>
</evidence>
<dbReference type="FunFam" id="1.10.238.10:FF:000003">
    <property type="entry name" value="Calmodulin A"/>
    <property type="match status" value="1"/>
</dbReference>
<keyword evidence="4" id="KW-0677">Repeat</keyword>
<keyword evidence="5" id="KW-0256">Endoplasmic reticulum</keyword>
<dbReference type="GO" id="GO:0048306">
    <property type="term" value="F:calcium-dependent protein binding"/>
    <property type="evidence" value="ECO:0007669"/>
    <property type="project" value="UniProtKB-ARBA"/>
</dbReference>
<evidence type="ECO:0000256" key="13">
    <source>
        <dbReference type="SAM" id="MobiDB-lite"/>
    </source>
</evidence>
<dbReference type="GO" id="GO:0005509">
    <property type="term" value="F:calcium ion binding"/>
    <property type="evidence" value="ECO:0007669"/>
    <property type="project" value="InterPro"/>
</dbReference>
<evidence type="ECO:0000256" key="11">
    <source>
        <dbReference type="ARBA" id="ARBA00041490"/>
    </source>
</evidence>
<dbReference type="InterPro" id="IPR051426">
    <property type="entry name" value="Peflin/Sorcin_CaBP"/>
</dbReference>
<evidence type="ECO:0000256" key="1">
    <source>
        <dbReference type="ARBA" id="ARBA00004240"/>
    </source>
</evidence>
<dbReference type="PANTHER" id="PTHR46212:SF10">
    <property type="entry name" value="PEFLIN"/>
    <property type="match status" value="1"/>
</dbReference>
<keyword evidence="7" id="KW-0472">Membrane</keyword>
<evidence type="ECO:0000256" key="3">
    <source>
        <dbReference type="ARBA" id="ARBA00022723"/>
    </source>
</evidence>
<sequence length="251" mass="27947">HEPVGMSYYAPNPATPGARPPVAQPYGAPRPNGGQPLGYGPPGASPYSSAMYGAATPNPYGAPTPPYGYTPPPALPGVPPFLWNLFTAVDQDRNGQVTARELRAALINGNWSPFNEETCRLMISMFDRDNSGTIDVHEFVSLWNYIEQWKHCFQTFDRDNSGNISVNELHQALTSFGYRLSPAFCKLAIRKFDRHGRGSIEFDDFIQLCVMIHCLTEAFRKKDTTQTGVVTLQYEEFLHMVIDCRIGPNVK</sequence>
<feature type="domain" description="EF-hand" evidence="14">
    <location>
        <begin position="180"/>
        <end position="215"/>
    </location>
</feature>
<dbReference type="SUPFAM" id="SSF47473">
    <property type="entry name" value="EF-hand"/>
    <property type="match status" value="1"/>
</dbReference>
<evidence type="ECO:0000256" key="9">
    <source>
        <dbReference type="ARBA" id="ARBA00037873"/>
    </source>
</evidence>
<dbReference type="PROSITE" id="PS50222">
    <property type="entry name" value="EF_HAND_2"/>
    <property type="match status" value="3"/>
</dbReference>
<dbReference type="SMART" id="SM00054">
    <property type="entry name" value="EFh"/>
    <property type="match status" value="5"/>
</dbReference>
<feature type="domain" description="EF-hand" evidence="14">
    <location>
        <begin position="144"/>
        <end position="179"/>
    </location>
</feature>
<feature type="region of interest" description="Disordered" evidence="13">
    <location>
        <begin position="1"/>
        <end position="42"/>
    </location>
</feature>
<name>A0A147B7H4_9ACAR</name>
<dbReference type="CDD" id="cd16183">
    <property type="entry name" value="EFh_PEF_ALG-2"/>
    <property type="match status" value="1"/>
</dbReference>
<dbReference type="AlphaFoldDB" id="A0A147B7H4"/>
<keyword evidence="3" id="KW-0479">Metal-binding</keyword>
<dbReference type="PANTHER" id="PTHR46212">
    <property type="entry name" value="PEFLIN"/>
    <property type="match status" value="1"/>
</dbReference>
<dbReference type="GO" id="GO:0048208">
    <property type="term" value="P:COPII vesicle coating"/>
    <property type="evidence" value="ECO:0007669"/>
    <property type="project" value="TreeGrafter"/>
</dbReference>
<proteinExistence type="predicted"/>
<accession>A0A147B7H4</accession>
<dbReference type="Pfam" id="PF13499">
    <property type="entry name" value="EF-hand_7"/>
    <property type="match status" value="2"/>
</dbReference>
<dbReference type="InterPro" id="IPR002048">
    <property type="entry name" value="EF_hand_dom"/>
</dbReference>
<dbReference type="InterPro" id="IPR011992">
    <property type="entry name" value="EF-hand-dom_pair"/>
</dbReference>
<dbReference type="PROSITE" id="PS00018">
    <property type="entry name" value="EF_HAND_1"/>
    <property type="match status" value="2"/>
</dbReference>
<evidence type="ECO:0000313" key="15">
    <source>
        <dbReference type="EMBL" id="JAR86726.1"/>
    </source>
</evidence>
<comment type="subcellular location">
    <subcellularLocation>
        <location evidence="9">Cytoplasmic vesicle</location>
        <location evidence="9">COPII-coated vesicle membrane</location>
        <topology evidence="9">Peripheral membrane protein</topology>
    </subcellularLocation>
    <subcellularLocation>
        <location evidence="1">Endoplasmic reticulum</location>
    </subcellularLocation>
</comment>
<evidence type="ECO:0000256" key="8">
    <source>
        <dbReference type="ARBA" id="ARBA00023329"/>
    </source>
</evidence>
<dbReference type="Gene3D" id="1.10.238.10">
    <property type="entry name" value="EF-hand"/>
    <property type="match status" value="1"/>
</dbReference>
<dbReference type="EMBL" id="GEIB01001564">
    <property type="protein sequence ID" value="JAR86726.1"/>
    <property type="molecule type" value="Transcribed_RNA"/>
</dbReference>
<evidence type="ECO:0000256" key="2">
    <source>
        <dbReference type="ARBA" id="ARBA00022490"/>
    </source>
</evidence>
<evidence type="ECO:0000256" key="4">
    <source>
        <dbReference type="ARBA" id="ARBA00022737"/>
    </source>
</evidence>
<evidence type="ECO:0000256" key="12">
    <source>
        <dbReference type="ARBA" id="ARBA00042606"/>
    </source>
</evidence>
<feature type="domain" description="EF-hand" evidence="14">
    <location>
        <begin position="77"/>
        <end position="112"/>
    </location>
</feature>
<feature type="non-terminal residue" evidence="15">
    <location>
        <position position="1"/>
    </location>
</feature>
<evidence type="ECO:0000256" key="5">
    <source>
        <dbReference type="ARBA" id="ARBA00022824"/>
    </source>
</evidence>
<dbReference type="GO" id="GO:0005783">
    <property type="term" value="C:endoplasmic reticulum"/>
    <property type="evidence" value="ECO:0007669"/>
    <property type="project" value="UniProtKB-SubCell"/>
</dbReference>
<organism evidence="15">
    <name type="scientific">Alectorobius mimon</name>
    <dbReference type="NCBI Taxonomy" id="360319"/>
    <lineage>
        <taxon>Eukaryota</taxon>
        <taxon>Metazoa</taxon>
        <taxon>Ecdysozoa</taxon>
        <taxon>Arthropoda</taxon>
        <taxon>Chelicerata</taxon>
        <taxon>Arachnida</taxon>
        <taxon>Acari</taxon>
        <taxon>Parasitiformes</taxon>
        <taxon>Ixodida</taxon>
        <taxon>Ixodoidea</taxon>
        <taxon>Argasidae</taxon>
        <taxon>Ornithodorinae</taxon>
        <taxon>Alectorobius</taxon>
    </lineage>
</organism>
<evidence type="ECO:0000256" key="7">
    <source>
        <dbReference type="ARBA" id="ARBA00023136"/>
    </source>
</evidence>
<evidence type="ECO:0000256" key="10">
    <source>
        <dbReference type="ARBA" id="ARBA00041025"/>
    </source>
</evidence>
<keyword evidence="8" id="KW-0968">Cytoplasmic vesicle</keyword>
<protein>
    <recommendedName>
        <fullName evidence="10">Peflin</fullName>
    </recommendedName>
    <alternativeName>
        <fullName evidence="11">PEF protein with a long N-terminal hydrophobic domain</fullName>
    </alternativeName>
    <alternativeName>
        <fullName evidence="12">Penta-EF hand domain-containing protein 1</fullName>
    </alternativeName>
</protein>
<reference evidence="15" key="1">
    <citation type="submission" date="2016-03" db="EMBL/GenBank/DDBJ databases">
        <title>Gut transcriptome analysis on engorged females of Ornithodoros mimon (Acari: Argasidae) and phylogenetic inferences of soft ticks.</title>
        <authorList>
            <person name="Landulfo G.A."/>
            <person name="Giovanni D."/>
            <person name="Carvalho E."/>
            <person name="Junqueira-de-Azevedo I."/>
            <person name="Patane J."/>
            <person name="Mendoca R."/>
            <person name="Barros-Battesti D."/>
        </authorList>
    </citation>
    <scope>NUCLEOTIDE SEQUENCE</scope>
    <source>
        <strain evidence="15">Females</strain>
        <tissue evidence="15">Gut</tissue>
    </source>
</reference>
<keyword evidence="2" id="KW-0963">Cytoplasm</keyword>